<reference evidence="1 2" key="1">
    <citation type="journal article" date="2016" name="Genome Announc.">
        <title>Draft Genome Sequence of the Thermotolerant Cyanobacterium Desertifilum sp. IPPAS B-1220.</title>
        <authorList>
            <person name="Mironov K.S."/>
            <person name="Sinetova M.A."/>
            <person name="Bolatkhan K."/>
            <person name="Zayadan B.K."/>
            <person name="Ustinova V.V."/>
            <person name="Kupriyanova E.V."/>
            <person name="Skrypnik A.N."/>
            <person name="Gogoleva N.E."/>
            <person name="Gogolev Y.V."/>
            <person name="Los D.A."/>
        </authorList>
    </citation>
    <scope>NUCLEOTIDE SEQUENCE [LARGE SCALE GENOMIC DNA]</scope>
    <source>
        <strain evidence="1 2">IPPAS B-1220</strain>
    </source>
</reference>
<organism evidence="1 2">
    <name type="scientific">Desertifilum tharense IPPAS B-1220</name>
    <dbReference type="NCBI Taxonomy" id="1781255"/>
    <lineage>
        <taxon>Bacteria</taxon>
        <taxon>Bacillati</taxon>
        <taxon>Cyanobacteriota</taxon>
        <taxon>Cyanophyceae</taxon>
        <taxon>Desertifilales</taxon>
        <taxon>Desertifilaceae</taxon>
        <taxon>Desertifilum</taxon>
    </lineage>
</organism>
<dbReference type="Proteomes" id="UP000095472">
    <property type="component" value="Chromosome"/>
</dbReference>
<evidence type="ECO:0000313" key="2">
    <source>
        <dbReference type="Proteomes" id="UP000095472"/>
    </source>
</evidence>
<keyword evidence="2" id="KW-1185">Reference proteome</keyword>
<evidence type="ECO:0000313" key="1">
    <source>
        <dbReference type="EMBL" id="XPM62243.1"/>
    </source>
</evidence>
<sequence length="212" mass="23800">MVRRKSPPSNLKTLNRENLLNRITTRIRQSLELQEILDTTAREIRSFLEMDRVKIYRFLPDGNGEVIAESLVNGALPSLLGLCFPASDIPYHAREMFVKVRQRVIVDVVSGQKTLHQLDNPATGDSLAIEDVRYAPVDPCHIEYLTAMGVSSSLVVPILHHNQLWGLLACHHRTPKTHSETDLKIVQLLVDQVSIAIAQADLLVPHPPASRR</sequence>
<gene>
    <name evidence="1" type="ORF">BH720_020820</name>
</gene>
<accession>A0ACD5GMZ2</accession>
<name>A0ACD5GMZ2_9CYAN</name>
<protein>
    <submittedName>
        <fullName evidence="1">GAF domain-containing protein</fullName>
    </submittedName>
</protein>
<dbReference type="EMBL" id="CP182909">
    <property type="protein sequence ID" value="XPM62243.1"/>
    <property type="molecule type" value="Genomic_DNA"/>
</dbReference>
<proteinExistence type="predicted"/>